<feature type="site" description="mRNA cap binding" evidence="16">
    <location>
        <position position="84"/>
    </location>
</feature>
<comment type="catalytic activity">
    <reaction evidence="12">
        <text>a 5'-end (5'-triphosphoguanosine)-ribonucleoside in mRNA + S-adenosyl-L-methionine = a 5'-end (N(7)-methyl 5'-triphosphoguanosine)-ribonucleoside in mRNA + S-adenosyl-L-homocysteine</text>
        <dbReference type="Rhea" id="RHEA:67008"/>
        <dbReference type="Rhea" id="RHEA-COMP:17166"/>
        <dbReference type="Rhea" id="RHEA-COMP:17167"/>
        <dbReference type="ChEBI" id="CHEBI:57856"/>
        <dbReference type="ChEBI" id="CHEBI:59789"/>
        <dbReference type="ChEBI" id="CHEBI:156461"/>
        <dbReference type="ChEBI" id="CHEBI:167617"/>
        <dbReference type="EC" id="2.1.1.56"/>
    </reaction>
</comment>
<keyword evidence="6 14" id="KW-0949">S-adenosyl-L-methionine</keyword>
<name>A0AAD5EIM3_UMBRA</name>
<feature type="site" description="mRNA cap binding" evidence="16">
    <location>
        <position position="115"/>
    </location>
</feature>
<feature type="binding site" evidence="15">
    <location>
        <position position="63"/>
    </location>
    <ligand>
        <name>S-adenosyl-L-methionine</name>
        <dbReference type="ChEBI" id="CHEBI:59789"/>
    </ligand>
</feature>
<evidence type="ECO:0000256" key="16">
    <source>
        <dbReference type="PIRSR" id="PIRSR028762-2"/>
    </source>
</evidence>
<dbReference type="EMBL" id="MU620894">
    <property type="protein sequence ID" value="KAI8584007.1"/>
    <property type="molecule type" value="Genomic_DNA"/>
</dbReference>
<evidence type="ECO:0000256" key="2">
    <source>
        <dbReference type="ARBA" id="ARBA00011926"/>
    </source>
</evidence>
<feature type="binding site" evidence="15">
    <location>
        <position position="132"/>
    </location>
    <ligand>
        <name>S-adenosyl-L-methionine</name>
        <dbReference type="ChEBI" id="CHEBI:59789"/>
    </ligand>
</feature>
<evidence type="ECO:0000256" key="4">
    <source>
        <dbReference type="ARBA" id="ARBA00022664"/>
    </source>
</evidence>
<keyword evidence="8 14" id="KW-0506">mRNA capping</keyword>
<dbReference type="SUPFAM" id="SSF53335">
    <property type="entry name" value="S-adenosyl-L-methionine-dependent methyltransferases"/>
    <property type="match status" value="1"/>
</dbReference>
<dbReference type="Gene3D" id="3.40.50.150">
    <property type="entry name" value="Vaccinia Virus protein VP39"/>
    <property type="match status" value="1"/>
</dbReference>
<evidence type="ECO:0000256" key="10">
    <source>
        <dbReference type="ARBA" id="ARBA00032772"/>
    </source>
</evidence>
<feature type="site" description="mRNA cap binding" evidence="16">
    <location>
        <position position="250"/>
    </location>
</feature>
<evidence type="ECO:0000256" key="15">
    <source>
        <dbReference type="PIRSR" id="PIRSR028762-1"/>
    </source>
</evidence>
<keyword evidence="4 14" id="KW-0507">mRNA processing</keyword>
<dbReference type="Proteomes" id="UP001206595">
    <property type="component" value="Unassembled WGS sequence"/>
</dbReference>
<dbReference type="PANTHER" id="PTHR12189">
    <property type="entry name" value="MRNA GUANINE-7- METHYLTRANSFERASE"/>
    <property type="match status" value="1"/>
</dbReference>
<keyword evidence="19" id="KW-1185">Reference proteome</keyword>
<protein>
    <recommendedName>
        <fullName evidence="13 14">mRNA cap guanine-N(7) methyltransferase</fullName>
        <ecNumber evidence="2 14">2.1.1.56</ecNumber>
    </recommendedName>
    <alternativeName>
        <fullName evidence="10 14">mRNA (guanine-N(7))-methyltransferase</fullName>
    </alternativeName>
    <alternativeName>
        <fullName evidence="11 14">mRNA cap methyltransferase</fullName>
    </alternativeName>
</protein>
<evidence type="ECO:0000256" key="1">
    <source>
        <dbReference type="ARBA" id="ARBA00004123"/>
    </source>
</evidence>
<comment type="caution">
    <text evidence="18">The sequence shown here is derived from an EMBL/GenBank/DDBJ whole genome shotgun (WGS) entry which is preliminary data.</text>
</comment>
<feature type="site" description="mRNA cap binding" evidence="16">
    <location>
        <position position="316"/>
    </location>
</feature>
<evidence type="ECO:0000256" key="3">
    <source>
        <dbReference type="ARBA" id="ARBA00022603"/>
    </source>
</evidence>
<evidence type="ECO:0000256" key="9">
    <source>
        <dbReference type="ARBA" id="ARBA00023242"/>
    </source>
</evidence>
<keyword evidence="3 14" id="KW-0489">Methyltransferase</keyword>
<feature type="binding site" evidence="15">
    <location>
        <position position="159"/>
    </location>
    <ligand>
        <name>S-adenosyl-L-methionine</name>
        <dbReference type="ChEBI" id="CHEBI:59789"/>
    </ligand>
</feature>
<dbReference type="InterPro" id="IPR004971">
    <property type="entry name" value="mRNA_G-N7_MeTrfase_dom"/>
</dbReference>
<accession>A0AAD5EIM3</accession>
<sequence length="343" mass="39229">MSKRRLSDDFEYVRKVARDQKESDAASQAHLVAQHYNARPEVGVEKRQQSSIIRLRSFNNWIKSVLISRHVRRNATVLDMGCGKGGDLQKWARGGIGYLVGTDIAEVSLSQMKERYDTMRNARFKAEFIPLDCYSELLAPHLAPDMRFDLVSMQFCMHYSFESEKKARTMLENVTANLAEGGWFIGTIPDANWIIKKLRTMPKGQHEIGNHVYSIKFEDIKDTDDGNKVGFTPFGCKYWFHLTDAVDCPEYIVPFTIFQSLAEEYGLELKFKQNFHDFFVSAAHEADHNMLLKRMKVVGGYDPGLSEEEWEAARVYLAFAFQKTKPSRQAIDGAAAEPVTENE</sequence>
<feature type="binding site" evidence="15">
    <location>
        <position position="154"/>
    </location>
    <ligand>
        <name>S-adenosyl-L-methionine</name>
        <dbReference type="ChEBI" id="CHEBI:59789"/>
    </ligand>
</feature>
<evidence type="ECO:0000256" key="8">
    <source>
        <dbReference type="ARBA" id="ARBA00023042"/>
    </source>
</evidence>
<comment type="similarity">
    <text evidence="14">Belongs to the class I-like SAM-binding methyltransferase superfamily. mRNA cap 0 methyltransferase family.</text>
</comment>
<evidence type="ECO:0000256" key="6">
    <source>
        <dbReference type="ARBA" id="ARBA00022691"/>
    </source>
</evidence>
<evidence type="ECO:0000313" key="18">
    <source>
        <dbReference type="EMBL" id="KAI8584007.1"/>
    </source>
</evidence>
<dbReference type="InterPro" id="IPR016899">
    <property type="entry name" value="mRNA_G-N7_MeTrfase_euk"/>
</dbReference>
<comment type="subcellular location">
    <subcellularLocation>
        <location evidence="1 14">Nucleus</location>
    </subcellularLocation>
</comment>
<evidence type="ECO:0000259" key="17">
    <source>
        <dbReference type="PROSITE" id="PS51562"/>
    </source>
</evidence>
<feature type="site" description="mRNA cap binding" evidence="16">
    <location>
        <position position="158"/>
    </location>
</feature>
<dbReference type="GO" id="GO:0003723">
    <property type="term" value="F:RNA binding"/>
    <property type="evidence" value="ECO:0007669"/>
    <property type="project" value="UniProtKB-KW"/>
</dbReference>
<feature type="domain" description="MRNA cap 0 methyltransferase" evidence="17">
    <location>
        <begin position="50"/>
        <end position="324"/>
    </location>
</feature>
<feature type="site" description="mRNA cap binding" evidence="16">
    <location>
        <position position="90"/>
    </location>
</feature>
<keyword evidence="5 14" id="KW-0808">Transferase</keyword>
<dbReference type="InterPro" id="IPR039753">
    <property type="entry name" value="RG7MT1"/>
</dbReference>
<feature type="binding site" evidence="15">
    <location>
        <position position="81"/>
    </location>
    <ligand>
        <name>S-adenosyl-L-methionine</name>
        <dbReference type="ChEBI" id="CHEBI:59789"/>
    </ligand>
</feature>
<dbReference type="RefSeq" id="XP_051449011.1">
    <property type="nucleotide sequence ID" value="XM_051585653.1"/>
</dbReference>
<evidence type="ECO:0000256" key="5">
    <source>
        <dbReference type="ARBA" id="ARBA00022679"/>
    </source>
</evidence>
<feature type="binding site" evidence="15">
    <location>
        <position position="103"/>
    </location>
    <ligand>
        <name>S-adenosyl-L-methionine</name>
        <dbReference type="ChEBI" id="CHEBI:59789"/>
    </ligand>
</feature>
<proteinExistence type="inferred from homology"/>
<dbReference type="GO" id="GO:0004482">
    <property type="term" value="F:mRNA 5'-cap (guanine-N7-)-methyltransferase activity"/>
    <property type="evidence" value="ECO:0007669"/>
    <property type="project" value="UniProtKB-EC"/>
</dbReference>
<dbReference type="CDD" id="cd02440">
    <property type="entry name" value="AdoMet_MTases"/>
    <property type="match status" value="1"/>
</dbReference>
<dbReference type="PANTHER" id="PTHR12189:SF2">
    <property type="entry name" value="MRNA CAP GUANINE-N7 METHYLTRANSFERASE"/>
    <property type="match status" value="1"/>
</dbReference>
<evidence type="ECO:0000256" key="13">
    <source>
        <dbReference type="ARBA" id="ARBA00049739"/>
    </source>
</evidence>
<dbReference type="PIRSF" id="PIRSF028762">
    <property type="entry name" value="ABD1"/>
    <property type="match status" value="1"/>
</dbReference>
<keyword evidence="7 14" id="KW-0694">RNA-binding</keyword>
<evidence type="ECO:0000256" key="11">
    <source>
        <dbReference type="ARBA" id="ARBA00033387"/>
    </source>
</evidence>
<evidence type="ECO:0000256" key="12">
    <source>
        <dbReference type="ARBA" id="ARBA00044712"/>
    </source>
</evidence>
<dbReference type="InterPro" id="IPR029063">
    <property type="entry name" value="SAM-dependent_MTases_sf"/>
</dbReference>
<evidence type="ECO:0000256" key="7">
    <source>
        <dbReference type="ARBA" id="ARBA00022884"/>
    </source>
</evidence>
<feature type="binding site" evidence="16">
    <location>
        <begin position="59"/>
        <end position="60"/>
    </location>
    <ligand>
        <name>mRNA</name>
        <dbReference type="ChEBI" id="CHEBI:33699"/>
    </ligand>
</feature>
<reference evidence="18" key="2">
    <citation type="journal article" date="2022" name="Proc. Natl. Acad. Sci. U.S.A.">
        <title>Diploid-dominant life cycles characterize the early evolution of Fungi.</title>
        <authorList>
            <person name="Amses K.R."/>
            <person name="Simmons D.R."/>
            <person name="Longcore J.E."/>
            <person name="Mondo S.J."/>
            <person name="Seto K."/>
            <person name="Jeronimo G.H."/>
            <person name="Bonds A.E."/>
            <person name="Quandt C.A."/>
            <person name="Davis W.J."/>
            <person name="Chang Y."/>
            <person name="Federici B.A."/>
            <person name="Kuo A."/>
            <person name="LaButti K."/>
            <person name="Pangilinan J."/>
            <person name="Andreopoulos W."/>
            <person name="Tritt A."/>
            <person name="Riley R."/>
            <person name="Hundley H."/>
            <person name="Johnson J."/>
            <person name="Lipzen A."/>
            <person name="Barry K."/>
            <person name="Lang B.F."/>
            <person name="Cuomo C.A."/>
            <person name="Buchler N.E."/>
            <person name="Grigoriev I.V."/>
            <person name="Spatafora J.W."/>
            <person name="Stajich J.E."/>
            <person name="James T.Y."/>
        </authorList>
    </citation>
    <scope>NUCLEOTIDE SEQUENCE</scope>
    <source>
        <strain evidence="18">AG</strain>
    </source>
</reference>
<keyword evidence="9 14" id="KW-0539">Nucleus</keyword>
<dbReference type="AlphaFoldDB" id="A0AAD5EIM3"/>
<dbReference type="PROSITE" id="PS51562">
    <property type="entry name" value="RNA_CAP0_MT"/>
    <property type="match status" value="1"/>
</dbReference>
<organism evidence="18 19">
    <name type="scientific">Umbelopsis ramanniana AG</name>
    <dbReference type="NCBI Taxonomy" id="1314678"/>
    <lineage>
        <taxon>Eukaryota</taxon>
        <taxon>Fungi</taxon>
        <taxon>Fungi incertae sedis</taxon>
        <taxon>Mucoromycota</taxon>
        <taxon>Mucoromycotina</taxon>
        <taxon>Umbelopsidomycetes</taxon>
        <taxon>Umbelopsidales</taxon>
        <taxon>Umbelopsidaceae</taxon>
        <taxon>Umbelopsis</taxon>
    </lineage>
</organism>
<gene>
    <name evidence="18" type="ORF">K450DRAFT_221062</name>
</gene>
<dbReference type="GO" id="GO:0005634">
    <property type="term" value="C:nucleus"/>
    <property type="evidence" value="ECO:0007669"/>
    <property type="project" value="UniProtKB-SubCell"/>
</dbReference>
<reference evidence="18" key="1">
    <citation type="submission" date="2021-06" db="EMBL/GenBank/DDBJ databases">
        <authorList>
            <consortium name="DOE Joint Genome Institute"/>
            <person name="Mondo S.J."/>
            <person name="Amses K.R."/>
            <person name="Simmons D.R."/>
            <person name="Longcore J.E."/>
            <person name="Seto K."/>
            <person name="Alves G.H."/>
            <person name="Bonds A.E."/>
            <person name="Quandt C.A."/>
            <person name="Davis W.J."/>
            <person name="Chang Y."/>
            <person name="Letcher P.M."/>
            <person name="Powell M.J."/>
            <person name="Kuo A."/>
            <person name="Labutti K."/>
            <person name="Pangilinan J."/>
            <person name="Andreopoulos W."/>
            <person name="Tritt A."/>
            <person name="Riley R."/>
            <person name="Hundley H."/>
            <person name="Johnson J."/>
            <person name="Lipzen A."/>
            <person name="Barry K."/>
            <person name="Berbee M.L."/>
            <person name="Buchler N.E."/>
            <person name="Grigoriev I.V."/>
            <person name="Spatafora J.W."/>
            <person name="Stajich J.E."/>
            <person name="James T.Y."/>
        </authorList>
    </citation>
    <scope>NUCLEOTIDE SEQUENCE</scope>
    <source>
        <strain evidence="18">AG</strain>
    </source>
</reference>
<dbReference type="GeneID" id="75911001"/>
<dbReference type="EC" id="2.1.1.56" evidence="2 14"/>
<evidence type="ECO:0000313" key="19">
    <source>
        <dbReference type="Proteomes" id="UP001206595"/>
    </source>
</evidence>
<dbReference type="Pfam" id="PF03291">
    <property type="entry name" value="mRNA_G-N7_MeTrfase"/>
    <property type="match status" value="1"/>
</dbReference>
<evidence type="ECO:0000256" key="14">
    <source>
        <dbReference type="PIRNR" id="PIRNR028762"/>
    </source>
</evidence>